<feature type="domain" description="Alkaline proteinase inhibitor/ Outer membrane lipoprotein Omp19" evidence="8">
    <location>
        <begin position="30"/>
        <end position="121"/>
    </location>
</feature>
<dbReference type="GO" id="GO:0042597">
    <property type="term" value="C:periplasmic space"/>
    <property type="evidence" value="ECO:0007669"/>
    <property type="project" value="UniProtKB-SubCell"/>
</dbReference>
<comment type="subcellular location">
    <subcellularLocation>
        <location evidence="1">Periplasm</location>
    </subcellularLocation>
</comment>
<dbReference type="KEGG" id="ptk:EXN22_20100"/>
<dbReference type="OrthoDB" id="6996810at2"/>
<dbReference type="PRINTS" id="PR01274">
    <property type="entry name" value="MPTASEINHBTR"/>
</dbReference>
<dbReference type="AlphaFoldDB" id="A0A411MM49"/>
<keyword evidence="10" id="KW-1185">Reference proteome</keyword>
<dbReference type="Pfam" id="PF02974">
    <property type="entry name" value="Inh"/>
    <property type="match status" value="1"/>
</dbReference>
<protein>
    <submittedName>
        <fullName evidence="9">Peptidase</fullName>
    </submittedName>
</protein>
<dbReference type="InterPro" id="IPR022815">
    <property type="entry name" value="Inh"/>
</dbReference>
<keyword evidence="5" id="KW-0732">Signal</keyword>
<keyword evidence="7" id="KW-0481">Metalloenzyme inhibitor</keyword>
<proteinExistence type="inferred from homology"/>
<dbReference type="Gene3D" id="2.40.128.10">
    <property type="match status" value="1"/>
</dbReference>
<keyword evidence="6" id="KW-0574">Periplasm</keyword>
<evidence type="ECO:0000256" key="4">
    <source>
        <dbReference type="ARBA" id="ARBA00022690"/>
    </source>
</evidence>
<evidence type="ECO:0000256" key="2">
    <source>
        <dbReference type="ARBA" id="ARBA00006813"/>
    </source>
</evidence>
<name>A0A411MM49_9PSED</name>
<evidence type="ECO:0000313" key="9">
    <source>
        <dbReference type="EMBL" id="QBF27871.1"/>
    </source>
</evidence>
<evidence type="ECO:0000313" key="10">
    <source>
        <dbReference type="Proteomes" id="UP000291130"/>
    </source>
</evidence>
<sequence length="125" mass="13478">MMALKRMIALGAIPLMLMTEVGMASSLLLPTPAQLAGDWTLYPEGDRAAGCELQLEASQSLRGDLDCVEKLIGARPGGWLPTPDTVALLDGSGSALVHFNRDAPGLFTWTSPSQKILWLERKNKD</sequence>
<gene>
    <name evidence="9" type="ORF">EXN22_20100</name>
</gene>
<organism evidence="9 10">
    <name type="scientific">Pseudomonas tructae</name>
    <dbReference type="NCBI Taxonomy" id="2518644"/>
    <lineage>
        <taxon>Bacteria</taxon>
        <taxon>Pseudomonadati</taxon>
        <taxon>Pseudomonadota</taxon>
        <taxon>Gammaproteobacteria</taxon>
        <taxon>Pseudomonadales</taxon>
        <taxon>Pseudomonadaceae</taxon>
        <taxon>Pseudomonas</taxon>
    </lineage>
</organism>
<dbReference type="SUPFAM" id="SSF50882">
    <property type="entry name" value="beta-Barrel protease inhibitors"/>
    <property type="match status" value="1"/>
</dbReference>
<evidence type="ECO:0000256" key="7">
    <source>
        <dbReference type="ARBA" id="ARBA00023215"/>
    </source>
</evidence>
<dbReference type="EMBL" id="CP035952">
    <property type="protein sequence ID" value="QBF27871.1"/>
    <property type="molecule type" value="Genomic_DNA"/>
</dbReference>
<evidence type="ECO:0000259" key="8">
    <source>
        <dbReference type="Pfam" id="PF02974"/>
    </source>
</evidence>
<accession>A0A411MM49</accession>
<dbReference type="InterPro" id="IPR016085">
    <property type="entry name" value="Protease_inh_B-barrel_dom"/>
</dbReference>
<evidence type="ECO:0000256" key="1">
    <source>
        <dbReference type="ARBA" id="ARBA00004418"/>
    </source>
</evidence>
<dbReference type="Proteomes" id="UP000291130">
    <property type="component" value="Chromosome"/>
</dbReference>
<comment type="similarity">
    <text evidence="2">Belongs to the protease inhibitor I38 family.</text>
</comment>
<reference evidence="9 10" key="1">
    <citation type="submission" date="2019-02" db="EMBL/GenBank/DDBJ databases">
        <title>Complete genome sequence of Pseudomonas sp. SNU WT1 isolated from rainbow trout.</title>
        <authorList>
            <person name="Oh W.T."/>
            <person name="Park S.C."/>
        </authorList>
    </citation>
    <scope>NUCLEOTIDE SEQUENCE [LARGE SCALE GENOMIC DNA]</scope>
    <source>
        <strain evidence="9 10">SNU WT1</strain>
    </source>
</reference>
<keyword evidence="3" id="KW-0483">Metalloprotease inhibitor</keyword>
<dbReference type="InterPro" id="IPR021140">
    <property type="entry name" value="Inh/Omp19"/>
</dbReference>
<evidence type="ECO:0000256" key="6">
    <source>
        <dbReference type="ARBA" id="ARBA00022764"/>
    </source>
</evidence>
<keyword evidence="4" id="KW-0646">Protease inhibitor</keyword>
<evidence type="ECO:0000256" key="3">
    <source>
        <dbReference type="ARBA" id="ARBA00022608"/>
    </source>
</evidence>
<dbReference type="GO" id="GO:0008191">
    <property type="term" value="F:metalloendopeptidase inhibitor activity"/>
    <property type="evidence" value="ECO:0007669"/>
    <property type="project" value="InterPro"/>
</dbReference>
<evidence type="ECO:0000256" key="5">
    <source>
        <dbReference type="ARBA" id="ARBA00022729"/>
    </source>
</evidence>